<dbReference type="EMBL" id="MU273714">
    <property type="protein sequence ID" value="KAI0028903.1"/>
    <property type="molecule type" value="Genomic_DNA"/>
</dbReference>
<keyword evidence="2" id="KW-1185">Reference proteome</keyword>
<gene>
    <name evidence="1" type="ORF">K488DRAFT_89290</name>
</gene>
<name>A0ACB8QAQ6_9AGAM</name>
<dbReference type="Proteomes" id="UP000814128">
    <property type="component" value="Unassembled WGS sequence"/>
</dbReference>
<sequence>MECDAAKDGAVWTVSQTWGFEVVTGERRHKRHLQATNSKGYHGVQERLVDNYDGWISYMGENKTNST</sequence>
<evidence type="ECO:0000313" key="1">
    <source>
        <dbReference type="EMBL" id="KAI0028903.1"/>
    </source>
</evidence>
<proteinExistence type="predicted"/>
<comment type="caution">
    <text evidence="1">The sequence shown here is derived from an EMBL/GenBank/DDBJ whole genome shotgun (WGS) entry which is preliminary data.</text>
</comment>
<reference evidence="1" key="2">
    <citation type="journal article" date="2022" name="New Phytol.">
        <title>Evolutionary transition to the ectomycorrhizal habit in the genomes of a hyperdiverse lineage of mushroom-forming fungi.</title>
        <authorList>
            <person name="Looney B."/>
            <person name="Miyauchi S."/>
            <person name="Morin E."/>
            <person name="Drula E."/>
            <person name="Courty P.E."/>
            <person name="Kohler A."/>
            <person name="Kuo A."/>
            <person name="LaButti K."/>
            <person name="Pangilinan J."/>
            <person name="Lipzen A."/>
            <person name="Riley R."/>
            <person name="Andreopoulos W."/>
            <person name="He G."/>
            <person name="Johnson J."/>
            <person name="Nolan M."/>
            <person name="Tritt A."/>
            <person name="Barry K.W."/>
            <person name="Grigoriev I.V."/>
            <person name="Nagy L.G."/>
            <person name="Hibbett D."/>
            <person name="Henrissat B."/>
            <person name="Matheny P.B."/>
            <person name="Labbe J."/>
            <person name="Martin F.M."/>
        </authorList>
    </citation>
    <scope>NUCLEOTIDE SEQUENCE</scope>
    <source>
        <strain evidence="1">EC-137</strain>
    </source>
</reference>
<organism evidence="1 2">
    <name type="scientific">Vararia minispora EC-137</name>
    <dbReference type="NCBI Taxonomy" id="1314806"/>
    <lineage>
        <taxon>Eukaryota</taxon>
        <taxon>Fungi</taxon>
        <taxon>Dikarya</taxon>
        <taxon>Basidiomycota</taxon>
        <taxon>Agaricomycotina</taxon>
        <taxon>Agaricomycetes</taxon>
        <taxon>Russulales</taxon>
        <taxon>Lachnocladiaceae</taxon>
        <taxon>Vararia</taxon>
    </lineage>
</organism>
<protein>
    <submittedName>
        <fullName evidence="1">Uncharacterized protein</fullName>
    </submittedName>
</protein>
<accession>A0ACB8QAQ6</accession>
<evidence type="ECO:0000313" key="2">
    <source>
        <dbReference type="Proteomes" id="UP000814128"/>
    </source>
</evidence>
<reference evidence="1" key="1">
    <citation type="submission" date="2021-02" db="EMBL/GenBank/DDBJ databases">
        <authorList>
            <consortium name="DOE Joint Genome Institute"/>
            <person name="Ahrendt S."/>
            <person name="Looney B.P."/>
            <person name="Miyauchi S."/>
            <person name="Morin E."/>
            <person name="Drula E."/>
            <person name="Courty P.E."/>
            <person name="Chicoki N."/>
            <person name="Fauchery L."/>
            <person name="Kohler A."/>
            <person name="Kuo A."/>
            <person name="Labutti K."/>
            <person name="Pangilinan J."/>
            <person name="Lipzen A."/>
            <person name="Riley R."/>
            <person name="Andreopoulos W."/>
            <person name="He G."/>
            <person name="Johnson J."/>
            <person name="Barry K.W."/>
            <person name="Grigoriev I.V."/>
            <person name="Nagy L."/>
            <person name="Hibbett D."/>
            <person name="Henrissat B."/>
            <person name="Matheny P.B."/>
            <person name="Labbe J."/>
            <person name="Martin F."/>
        </authorList>
    </citation>
    <scope>NUCLEOTIDE SEQUENCE</scope>
    <source>
        <strain evidence="1">EC-137</strain>
    </source>
</reference>